<evidence type="ECO:0000259" key="3">
    <source>
        <dbReference type="PROSITE" id="PS50111"/>
    </source>
</evidence>
<dbReference type="PANTHER" id="PTHR32089:SF120">
    <property type="entry name" value="METHYL-ACCEPTING CHEMOTAXIS PROTEIN TLPQ"/>
    <property type="match status" value="1"/>
</dbReference>
<dbReference type="InterPro" id="IPR004089">
    <property type="entry name" value="MCPsignal_dom"/>
</dbReference>
<keyword evidence="5" id="KW-1185">Reference proteome</keyword>
<dbReference type="SUPFAM" id="SSF58104">
    <property type="entry name" value="Methyl-accepting chemotaxis protein (MCP) signaling domain"/>
    <property type="match status" value="1"/>
</dbReference>
<dbReference type="PROSITE" id="PS50111">
    <property type="entry name" value="CHEMOTAXIS_TRANSDUC_2"/>
    <property type="match status" value="1"/>
</dbReference>
<organism evidence="4 5">
    <name type="scientific">Aduncisulcus paluster</name>
    <dbReference type="NCBI Taxonomy" id="2918883"/>
    <lineage>
        <taxon>Eukaryota</taxon>
        <taxon>Metamonada</taxon>
        <taxon>Carpediemonas-like organisms</taxon>
        <taxon>Aduncisulcus</taxon>
    </lineage>
</organism>
<dbReference type="Proteomes" id="UP001057375">
    <property type="component" value="Unassembled WGS sequence"/>
</dbReference>
<proteinExistence type="predicted"/>
<dbReference type="Pfam" id="PF00015">
    <property type="entry name" value="MCPsignal"/>
    <property type="match status" value="1"/>
</dbReference>
<protein>
    <submittedName>
        <fullName evidence="4">Methyl-accepting chemotaxis protein</fullName>
    </submittedName>
</protein>
<dbReference type="PANTHER" id="PTHR32089">
    <property type="entry name" value="METHYL-ACCEPTING CHEMOTAXIS PROTEIN MCPB"/>
    <property type="match status" value="1"/>
</dbReference>
<accession>A0ABQ5KDM2</accession>
<keyword evidence="1 2" id="KW-0807">Transducer</keyword>
<evidence type="ECO:0000256" key="2">
    <source>
        <dbReference type="PROSITE-ProRule" id="PRU00284"/>
    </source>
</evidence>
<feature type="domain" description="Methyl-accepting transducer" evidence="3">
    <location>
        <begin position="1"/>
        <end position="139"/>
    </location>
</feature>
<reference evidence="4" key="1">
    <citation type="submission" date="2022-03" db="EMBL/GenBank/DDBJ databases">
        <title>Draft genome sequence of Aduncisulcus paluster, a free-living microaerophilic Fornicata.</title>
        <authorList>
            <person name="Yuyama I."/>
            <person name="Kume K."/>
            <person name="Tamura T."/>
            <person name="Inagaki Y."/>
            <person name="Hashimoto T."/>
        </authorList>
    </citation>
    <scope>NUCLEOTIDE SEQUENCE</scope>
    <source>
        <strain evidence="4">NY0171</strain>
    </source>
</reference>
<gene>
    <name evidence="4" type="ORF">ADUPG1_001607</name>
</gene>
<comment type="caution">
    <text evidence="4">The sequence shown here is derived from an EMBL/GenBank/DDBJ whole genome shotgun (WGS) entry which is preliminary data.</text>
</comment>
<sequence>MHHVNEAASNMDNLAFEGQDGLKTMIRIMDDLSSATMVITGKLDEINDRANAIESIVNTITKVADRTNLLSLNAAIEAERPENSTSVAALEIEDMISNMRSSVDSGVDEMEKFASDVRFGAEKAGKLGKKLEGIMTGVR</sequence>
<feature type="non-terminal residue" evidence="4">
    <location>
        <position position="139"/>
    </location>
</feature>
<evidence type="ECO:0000313" key="5">
    <source>
        <dbReference type="Proteomes" id="UP001057375"/>
    </source>
</evidence>
<dbReference type="EMBL" id="BQXS01001445">
    <property type="protein sequence ID" value="GKT30635.1"/>
    <property type="molecule type" value="Genomic_DNA"/>
</dbReference>
<evidence type="ECO:0000256" key="1">
    <source>
        <dbReference type="ARBA" id="ARBA00023224"/>
    </source>
</evidence>
<name>A0ABQ5KDM2_9EUKA</name>
<dbReference type="Gene3D" id="1.10.287.950">
    <property type="entry name" value="Methyl-accepting chemotaxis protein"/>
    <property type="match status" value="1"/>
</dbReference>
<evidence type="ECO:0000313" key="4">
    <source>
        <dbReference type="EMBL" id="GKT30635.1"/>
    </source>
</evidence>